<gene>
    <name evidence="5" type="ORF">CQW23_23844</name>
</gene>
<evidence type="ECO:0000313" key="5">
    <source>
        <dbReference type="EMBL" id="PHT36144.1"/>
    </source>
</evidence>
<dbReference type="Pfam" id="PF02902">
    <property type="entry name" value="Peptidase_C48"/>
    <property type="match status" value="1"/>
</dbReference>
<dbReference type="PANTHER" id="PTHR33022">
    <property type="entry name" value="DUF1985 DOMAIN-CONTAINING PROTEIN"/>
    <property type="match status" value="1"/>
</dbReference>
<dbReference type="InterPro" id="IPR038765">
    <property type="entry name" value="Papain-like_cys_pep_sf"/>
</dbReference>
<dbReference type="SUPFAM" id="SSF54001">
    <property type="entry name" value="Cysteine proteinases"/>
    <property type="match status" value="1"/>
</dbReference>
<dbReference type="Proteomes" id="UP000224567">
    <property type="component" value="Unassembled WGS sequence"/>
</dbReference>
<comment type="caution">
    <text evidence="5">The sequence shown here is derived from an EMBL/GenBank/DDBJ whole genome shotgun (WGS) entry which is preliminary data.</text>
</comment>
<dbReference type="EMBL" id="MLFT02000010">
    <property type="protein sequence ID" value="PHT36144.1"/>
    <property type="molecule type" value="Genomic_DNA"/>
</dbReference>
<protein>
    <recommendedName>
        <fullName evidence="4">Ubiquitin-like protease family profile domain-containing protein</fullName>
    </recommendedName>
</protein>
<reference evidence="5 6" key="1">
    <citation type="journal article" date="2017" name="Genome Biol.">
        <title>New reference genome sequences of hot pepper reveal the massive evolution of plant disease-resistance genes by retroduplication.</title>
        <authorList>
            <person name="Kim S."/>
            <person name="Park J."/>
            <person name="Yeom S.I."/>
            <person name="Kim Y.M."/>
            <person name="Seo E."/>
            <person name="Kim K.T."/>
            <person name="Kim M.S."/>
            <person name="Lee J.M."/>
            <person name="Cheong K."/>
            <person name="Shin H.S."/>
            <person name="Kim S.B."/>
            <person name="Han K."/>
            <person name="Lee J."/>
            <person name="Park M."/>
            <person name="Lee H.A."/>
            <person name="Lee H.Y."/>
            <person name="Lee Y."/>
            <person name="Oh S."/>
            <person name="Lee J.H."/>
            <person name="Choi E."/>
            <person name="Choi E."/>
            <person name="Lee S.E."/>
            <person name="Jeon J."/>
            <person name="Kim H."/>
            <person name="Choi G."/>
            <person name="Song H."/>
            <person name="Lee J."/>
            <person name="Lee S.C."/>
            <person name="Kwon J.K."/>
            <person name="Lee H.Y."/>
            <person name="Koo N."/>
            <person name="Hong Y."/>
            <person name="Kim R.W."/>
            <person name="Kang W.H."/>
            <person name="Huh J.H."/>
            <person name="Kang B.C."/>
            <person name="Yang T.J."/>
            <person name="Lee Y.H."/>
            <person name="Bennetzen J.L."/>
            <person name="Choi D."/>
        </authorList>
    </citation>
    <scope>NUCLEOTIDE SEQUENCE [LARGE SCALE GENOMIC DNA]</scope>
    <source>
        <strain evidence="6">cv. PBC81</strain>
    </source>
</reference>
<keyword evidence="2" id="KW-0645">Protease</keyword>
<dbReference type="GO" id="GO:0006508">
    <property type="term" value="P:proteolysis"/>
    <property type="evidence" value="ECO:0007669"/>
    <property type="project" value="UniProtKB-KW"/>
</dbReference>
<reference evidence="6" key="2">
    <citation type="journal article" date="2017" name="J. Anim. Genet.">
        <title>Multiple reference genome sequences of hot pepper reveal the massive evolution of plant disease resistance genes by retroduplication.</title>
        <authorList>
            <person name="Kim S."/>
            <person name="Park J."/>
            <person name="Yeom S.-I."/>
            <person name="Kim Y.-M."/>
            <person name="Seo E."/>
            <person name="Kim K.-T."/>
            <person name="Kim M.-S."/>
            <person name="Lee J.M."/>
            <person name="Cheong K."/>
            <person name="Shin H.-S."/>
            <person name="Kim S.-B."/>
            <person name="Han K."/>
            <person name="Lee J."/>
            <person name="Park M."/>
            <person name="Lee H.-A."/>
            <person name="Lee H.-Y."/>
            <person name="Lee Y."/>
            <person name="Oh S."/>
            <person name="Lee J.H."/>
            <person name="Choi E."/>
            <person name="Choi E."/>
            <person name="Lee S.E."/>
            <person name="Jeon J."/>
            <person name="Kim H."/>
            <person name="Choi G."/>
            <person name="Song H."/>
            <person name="Lee J."/>
            <person name="Lee S.-C."/>
            <person name="Kwon J.-K."/>
            <person name="Lee H.-Y."/>
            <person name="Koo N."/>
            <person name="Hong Y."/>
            <person name="Kim R.W."/>
            <person name="Kang W.-H."/>
            <person name="Huh J.H."/>
            <person name="Kang B.-C."/>
            <person name="Yang T.-J."/>
            <person name="Lee Y.-H."/>
            <person name="Bennetzen J.L."/>
            <person name="Choi D."/>
        </authorList>
    </citation>
    <scope>NUCLEOTIDE SEQUENCE [LARGE SCALE GENOMIC DNA]</scope>
    <source>
        <strain evidence="6">cv. PBC81</strain>
    </source>
</reference>
<feature type="domain" description="Ubiquitin-like protease family profile" evidence="4">
    <location>
        <begin position="96"/>
        <end position="186"/>
    </location>
</feature>
<name>A0A2G2VT39_CAPBA</name>
<accession>A0A2G2VT39</accession>
<evidence type="ECO:0000256" key="3">
    <source>
        <dbReference type="ARBA" id="ARBA00022801"/>
    </source>
</evidence>
<evidence type="ECO:0000256" key="1">
    <source>
        <dbReference type="ARBA" id="ARBA00005234"/>
    </source>
</evidence>
<evidence type="ECO:0000256" key="2">
    <source>
        <dbReference type="ARBA" id="ARBA00022670"/>
    </source>
</evidence>
<dbReference type="GO" id="GO:0008234">
    <property type="term" value="F:cysteine-type peptidase activity"/>
    <property type="evidence" value="ECO:0007669"/>
    <property type="project" value="InterPro"/>
</dbReference>
<comment type="similarity">
    <text evidence="1">Belongs to the peptidase C48 family.</text>
</comment>
<keyword evidence="6" id="KW-1185">Reference proteome</keyword>
<dbReference type="PANTHER" id="PTHR33022:SF13">
    <property type="entry name" value="UBIQUITIN-LIKE PROTEASE FAMILY PROFILE DOMAIN-CONTAINING PROTEIN"/>
    <property type="match status" value="1"/>
</dbReference>
<evidence type="ECO:0000313" key="6">
    <source>
        <dbReference type="Proteomes" id="UP000224567"/>
    </source>
</evidence>
<dbReference type="InterPro" id="IPR003653">
    <property type="entry name" value="Peptidase_C48_C"/>
</dbReference>
<evidence type="ECO:0000259" key="4">
    <source>
        <dbReference type="Pfam" id="PF02902"/>
    </source>
</evidence>
<dbReference type="AlphaFoldDB" id="A0A2G2VT39"/>
<organism evidence="5 6">
    <name type="scientific">Capsicum baccatum</name>
    <name type="common">Peruvian pepper</name>
    <dbReference type="NCBI Taxonomy" id="33114"/>
    <lineage>
        <taxon>Eukaryota</taxon>
        <taxon>Viridiplantae</taxon>
        <taxon>Streptophyta</taxon>
        <taxon>Embryophyta</taxon>
        <taxon>Tracheophyta</taxon>
        <taxon>Spermatophyta</taxon>
        <taxon>Magnoliopsida</taxon>
        <taxon>eudicotyledons</taxon>
        <taxon>Gunneridae</taxon>
        <taxon>Pentapetalae</taxon>
        <taxon>asterids</taxon>
        <taxon>lamiids</taxon>
        <taxon>Solanales</taxon>
        <taxon>Solanaceae</taxon>
        <taxon>Solanoideae</taxon>
        <taxon>Capsiceae</taxon>
        <taxon>Capsicum</taxon>
    </lineage>
</organism>
<keyword evidence="3" id="KW-0378">Hydrolase</keyword>
<sequence length="242" mass="28317">MSTSYTLTAWAFEAIPYLRQQVNYQKEVFCLRILRWLMAKIDKNEKFLGLFNPPKEAVDVTTEATAEKNNIIVDNLSTTSKEEEKVKPHIDVIFYYLRKKAKLQTLEQYRYTTDNSLYKVYINNAYDRYCQQQPKVSRNEECLINIIKGFSIPTVLPWPLVDELYIPINCGDEFHWVLAVITLKDRDCSPFVAAYAEHLSDGLQVPNDELHARLLRKRYIALLWKYGEAKAQKSYTSDIKDP</sequence>
<dbReference type="Gene3D" id="3.40.395.10">
    <property type="entry name" value="Adenoviral Proteinase, Chain A"/>
    <property type="match status" value="1"/>
</dbReference>
<proteinExistence type="inferred from homology"/>